<evidence type="ECO:0000256" key="12">
    <source>
        <dbReference type="ARBA" id="ARBA00022786"/>
    </source>
</evidence>
<dbReference type="InterPro" id="IPR025654">
    <property type="entry name" value="PEX2/10"/>
</dbReference>
<comment type="similarity">
    <text evidence="4">Belongs to the pex2/pex10/pex12 family.</text>
</comment>
<evidence type="ECO:0000256" key="9">
    <source>
        <dbReference type="ARBA" id="ARBA00022692"/>
    </source>
</evidence>
<dbReference type="PROSITE" id="PS00518">
    <property type="entry name" value="ZF_RING_1"/>
    <property type="match status" value="1"/>
</dbReference>
<accession>A0A0K8S262</accession>
<dbReference type="InterPro" id="IPR017907">
    <property type="entry name" value="Znf_RING_CS"/>
</dbReference>
<keyword evidence="17" id="KW-0576">Peroxisome</keyword>
<dbReference type="GO" id="GO:0005778">
    <property type="term" value="C:peroxisomal membrane"/>
    <property type="evidence" value="ECO:0007669"/>
    <property type="project" value="UniProtKB-SubCell"/>
</dbReference>
<keyword evidence="6" id="KW-0813">Transport</keyword>
<proteinExistence type="inferred from homology"/>
<dbReference type="EMBL" id="GBKD01000257">
    <property type="protein sequence ID" value="JAG47361.1"/>
    <property type="molecule type" value="Transcribed_RNA"/>
</dbReference>
<evidence type="ECO:0000256" key="14">
    <source>
        <dbReference type="ARBA" id="ARBA00022927"/>
    </source>
</evidence>
<dbReference type="CDD" id="cd16527">
    <property type="entry name" value="RING-HC_PEX10"/>
    <property type="match status" value="1"/>
</dbReference>
<dbReference type="PANTHER" id="PTHR23350:SF0">
    <property type="entry name" value="PEROXISOME BIOGENESIS FACTOR 10"/>
    <property type="match status" value="1"/>
</dbReference>
<evidence type="ECO:0000256" key="20">
    <source>
        <dbReference type="SAM" id="Phobius"/>
    </source>
</evidence>
<evidence type="ECO:0000256" key="8">
    <source>
        <dbReference type="ARBA" id="ARBA00022679"/>
    </source>
</evidence>
<evidence type="ECO:0000256" key="19">
    <source>
        <dbReference type="PROSITE-ProRule" id="PRU00175"/>
    </source>
</evidence>
<keyword evidence="11 19" id="KW-0863">Zinc-finger</keyword>
<evidence type="ECO:0000313" key="22">
    <source>
        <dbReference type="EMBL" id="JAG47361.1"/>
    </source>
</evidence>
<protein>
    <recommendedName>
        <fullName evidence="5">RING-type E3 ubiquitin transferase</fullName>
        <ecNumber evidence="5">2.3.2.27</ecNumber>
    </recommendedName>
</protein>
<evidence type="ECO:0000256" key="11">
    <source>
        <dbReference type="ARBA" id="ARBA00022771"/>
    </source>
</evidence>
<keyword evidence="10" id="KW-0479">Metal-binding</keyword>
<reference evidence="22" key="1">
    <citation type="journal article" date="2015" name="Toxicon">
        <title>The transcriptomic and proteomic basis for the evolution of a novel venom phenotype within the Timber Rattlesnake (Crotalus horridus).</title>
        <authorList>
            <person name="Rokyta D.R."/>
            <person name="Wray K.P."/>
            <person name="McGivern J.J."/>
            <person name="Margres M.J."/>
        </authorList>
    </citation>
    <scope>NUCLEOTIDE SEQUENCE</scope>
    <source>
        <strain evidence="22">Type B</strain>
        <tissue evidence="22">Venom gland</tissue>
    </source>
</reference>
<feature type="transmembrane region" description="Helical" evidence="20">
    <location>
        <begin position="218"/>
        <end position="238"/>
    </location>
</feature>
<dbReference type="InterPro" id="IPR013083">
    <property type="entry name" value="Znf_RING/FYVE/PHD"/>
</dbReference>
<dbReference type="Gene3D" id="3.30.40.10">
    <property type="entry name" value="Zinc/RING finger domain, C3HC4 (zinc finger)"/>
    <property type="match status" value="1"/>
</dbReference>
<dbReference type="AlphaFoldDB" id="A0A0K8S262"/>
<evidence type="ECO:0000256" key="17">
    <source>
        <dbReference type="ARBA" id="ARBA00023140"/>
    </source>
</evidence>
<feature type="domain" description="RING-type" evidence="21">
    <location>
        <begin position="274"/>
        <end position="312"/>
    </location>
</feature>
<keyword evidence="15 20" id="KW-1133">Transmembrane helix</keyword>
<keyword evidence="9 20" id="KW-0812">Transmembrane</keyword>
<sequence>MPLAVEAGPARLVRSAQKDELYRRALKSRAGAVLSGLAGAKIWLEWQKELELLADLAYFTLTTLSGYQTLGEEYVNVIQVDPSKGKVPSLRRRALLIALHTVLPYLLDKGLVLLEQELETASNGSQTLHTRNLSGLQSRALLRSWLRKQVRRLSEWQRTLLARAVQIVKPSLPFLRRLHLAVFYMNGVFYHLSKRTTGITYLRSVGFIKDDHSIRSSYKLLGIVSFLHLGLTLGLYAYNLRHRQRARKEWKLLRNLSCQTNQPKEKIPGHTVRCTLCLEERRHATATPCGHLFCWECIAAWCNTKAECPLCREKFQAQKLIYLRHFR</sequence>
<dbReference type="Pfam" id="PF13639">
    <property type="entry name" value="zf-RING_2"/>
    <property type="match status" value="1"/>
</dbReference>
<keyword evidence="12" id="KW-0833">Ubl conjugation pathway</keyword>
<dbReference type="InterPro" id="IPR001841">
    <property type="entry name" value="Znf_RING"/>
</dbReference>
<evidence type="ECO:0000256" key="16">
    <source>
        <dbReference type="ARBA" id="ARBA00023136"/>
    </source>
</evidence>
<evidence type="ECO:0000256" key="7">
    <source>
        <dbReference type="ARBA" id="ARBA00022593"/>
    </source>
</evidence>
<dbReference type="EC" id="2.3.2.27" evidence="5"/>
<evidence type="ECO:0000256" key="2">
    <source>
        <dbReference type="ARBA" id="ARBA00004585"/>
    </source>
</evidence>
<evidence type="ECO:0000256" key="1">
    <source>
        <dbReference type="ARBA" id="ARBA00000900"/>
    </source>
</evidence>
<keyword evidence="16 20" id="KW-0472">Membrane</keyword>
<dbReference type="GO" id="GO:0008270">
    <property type="term" value="F:zinc ion binding"/>
    <property type="evidence" value="ECO:0007669"/>
    <property type="project" value="UniProtKB-KW"/>
</dbReference>
<comment type="function">
    <text evidence="18">E3 ubiquitin-protein ligase component of a retrotranslocation channel required for peroxisome organization by mediating export of the PEX5 receptor from peroxisomes to the cytosol, thereby promoting PEX5 recycling. The retrotranslocation channel is composed of PEX2, PEX10 and PEX12; each subunit contributing transmembrane segments that coassemble into an open channel that specifically allows the passage of PEX5 through the peroxisomal membrane. PEX10 also regulates PEX5 recycling by acting as a E3 ubiquitin-protein ligase. When PEX5 recycling is compromised, PEX10 catalyzes polyubiquitination of PEX5 during its passage through the retrotranslocation channel, leading to its degradation.</text>
</comment>
<evidence type="ECO:0000256" key="3">
    <source>
        <dbReference type="ARBA" id="ARBA00004906"/>
    </source>
</evidence>
<keyword evidence="7" id="KW-0962">Peroxisome biogenesis</keyword>
<keyword evidence="14" id="KW-0653">Protein transport</keyword>
<evidence type="ECO:0000256" key="10">
    <source>
        <dbReference type="ARBA" id="ARBA00022723"/>
    </source>
</evidence>
<dbReference type="PROSITE" id="PS50089">
    <property type="entry name" value="ZF_RING_2"/>
    <property type="match status" value="1"/>
</dbReference>
<comment type="pathway">
    <text evidence="3">Protein modification; protein ubiquitination.</text>
</comment>
<dbReference type="PANTHER" id="PTHR23350">
    <property type="entry name" value="PEROXISOME ASSEMBLY PROTEIN 10"/>
    <property type="match status" value="1"/>
</dbReference>
<evidence type="ECO:0000256" key="18">
    <source>
        <dbReference type="ARBA" id="ARBA00045271"/>
    </source>
</evidence>
<evidence type="ECO:0000256" key="6">
    <source>
        <dbReference type="ARBA" id="ARBA00022448"/>
    </source>
</evidence>
<dbReference type="GO" id="GO:0016558">
    <property type="term" value="P:protein import into peroxisome matrix"/>
    <property type="evidence" value="ECO:0007669"/>
    <property type="project" value="InterPro"/>
</dbReference>
<evidence type="ECO:0000259" key="21">
    <source>
        <dbReference type="PROSITE" id="PS50089"/>
    </source>
</evidence>
<dbReference type="SUPFAM" id="SSF57850">
    <property type="entry name" value="RING/U-box"/>
    <property type="match status" value="1"/>
</dbReference>
<dbReference type="InterPro" id="IPR006845">
    <property type="entry name" value="Pex_N"/>
</dbReference>
<evidence type="ECO:0000256" key="13">
    <source>
        <dbReference type="ARBA" id="ARBA00022833"/>
    </source>
</evidence>
<comment type="catalytic activity">
    <reaction evidence="1">
        <text>S-ubiquitinyl-[E2 ubiquitin-conjugating enzyme]-L-cysteine + [acceptor protein]-L-lysine = [E2 ubiquitin-conjugating enzyme]-L-cysteine + N(6)-ubiquitinyl-[acceptor protein]-L-lysine.</text>
        <dbReference type="EC" id="2.3.2.27"/>
    </reaction>
</comment>
<evidence type="ECO:0000256" key="5">
    <source>
        <dbReference type="ARBA" id="ARBA00012483"/>
    </source>
</evidence>
<organism evidence="22">
    <name type="scientific">Crotalus horridus</name>
    <name type="common">Timber rattlesnake</name>
    <dbReference type="NCBI Taxonomy" id="35024"/>
    <lineage>
        <taxon>Eukaryota</taxon>
        <taxon>Metazoa</taxon>
        <taxon>Chordata</taxon>
        <taxon>Craniata</taxon>
        <taxon>Vertebrata</taxon>
        <taxon>Euteleostomi</taxon>
        <taxon>Lepidosauria</taxon>
        <taxon>Squamata</taxon>
        <taxon>Bifurcata</taxon>
        <taxon>Unidentata</taxon>
        <taxon>Episquamata</taxon>
        <taxon>Toxicofera</taxon>
        <taxon>Serpentes</taxon>
        <taxon>Colubroidea</taxon>
        <taxon>Viperidae</taxon>
        <taxon>Crotalinae</taxon>
        <taxon>Crotalus</taxon>
    </lineage>
</organism>
<keyword evidence="13" id="KW-0862">Zinc</keyword>
<evidence type="ECO:0000256" key="4">
    <source>
        <dbReference type="ARBA" id="ARBA00008704"/>
    </source>
</evidence>
<evidence type="ECO:0000256" key="15">
    <source>
        <dbReference type="ARBA" id="ARBA00022989"/>
    </source>
</evidence>
<dbReference type="Pfam" id="PF04757">
    <property type="entry name" value="Pex2_Pex12"/>
    <property type="match status" value="1"/>
</dbReference>
<keyword evidence="8" id="KW-0808">Transferase</keyword>
<dbReference type="GO" id="GO:0061630">
    <property type="term" value="F:ubiquitin protein ligase activity"/>
    <property type="evidence" value="ECO:0007669"/>
    <property type="project" value="UniProtKB-EC"/>
</dbReference>
<dbReference type="FunFam" id="3.30.40.10:FF:000332">
    <property type="entry name" value="Peroxisome biogenesis factor 10"/>
    <property type="match status" value="1"/>
</dbReference>
<dbReference type="SMART" id="SM00184">
    <property type="entry name" value="RING"/>
    <property type="match status" value="1"/>
</dbReference>
<comment type="subcellular location">
    <subcellularLocation>
        <location evidence="2">Peroxisome membrane</location>
        <topology evidence="2">Multi-pass membrane protein</topology>
    </subcellularLocation>
</comment>
<name>A0A0K8S262_CROHD</name>